<dbReference type="EMBL" id="CP089982">
    <property type="protein sequence ID" value="WXA92685.1"/>
    <property type="molecule type" value="Genomic_DNA"/>
</dbReference>
<dbReference type="SUPFAM" id="SSF53448">
    <property type="entry name" value="Nucleotide-diphospho-sugar transferases"/>
    <property type="match status" value="1"/>
</dbReference>
<protein>
    <submittedName>
        <fullName evidence="3">NTP transferase domain-containing protein</fullName>
    </submittedName>
</protein>
<dbReference type="Pfam" id="PF22640">
    <property type="entry name" value="ManC_GMP_beta-helix"/>
    <property type="match status" value="1"/>
</dbReference>
<dbReference type="Gene3D" id="3.90.550.10">
    <property type="entry name" value="Spore Coat Polysaccharide Biosynthesis Protein SpsA, Chain A"/>
    <property type="match status" value="1"/>
</dbReference>
<evidence type="ECO:0000259" key="2">
    <source>
        <dbReference type="Pfam" id="PF22640"/>
    </source>
</evidence>
<dbReference type="InterPro" id="IPR029044">
    <property type="entry name" value="Nucleotide-diphossugar_trans"/>
</dbReference>
<dbReference type="RefSeq" id="WP_394843287.1">
    <property type="nucleotide sequence ID" value="NZ_CP089982.1"/>
</dbReference>
<feature type="domain" description="Nucleotidyl transferase" evidence="1">
    <location>
        <begin position="7"/>
        <end position="287"/>
    </location>
</feature>
<evidence type="ECO:0000313" key="3">
    <source>
        <dbReference type="EMBL" id="WXA92685.1"/>
    </source>
</evidence>
<keyword evidence="4" id="KW-1185">Reference proteome</keyword>
<accession>A0ABZ2K1U6</accession>
<evidence type="ECO:0000259" key="1">
    <source>
        <dbReference type="Pfam" id="PF00483"/>
    </source>
</evidence>
<dbReference type="Proteomes" id="UP001379533">
    <property type="component" value="Chromosome"/>
</dbReference>
<feature type="domain" description="MannoseP isomerase/GMP-like beta-helix" evidence="2">
    <location>
        <begin position="296"/>
        <end position="353"/>
    </location>
</feature>
<sequence length="362" mass="38528">MAANVYAVIMAGGAGTRFWPASRNHRPKQLLALGGDANESLLAATVRRLAPLVPADRVYIATGAHLIDATAAVLPDVPRAQLLAEPVPRNTAPCIGWAAATIARRDPEALIAVLPSDHYILDEPGFRATLERALDGARQGRITTIGIVPTRPETGYGYIELGAELAPGLSSVARFVEKPNRARAEEYVAGKKHLWNAGMFFFHASAMKKAIAAHLPALAAGLDRLDTAAKDGNEAAVLAEVFPTLPSVSIDVGVMEKSADLAVAHGDFGWNDVGSWESAWELAAKDASGNALPDGTVAVDAHRNLVRDLTTDKKKKLVALVGVNDLVIVETDDAFLVIPRERAQDVRAVVDALRTRGDTNRI</sequence>
<keyword evidence="3" id="KW-0808">Transferase</keyword>
<dbReference type="InterPro" id="IPR054566">
    <property type="entry name" value="ManC/GMP-like_b-helix"/>
</dbReference>
<name>A0ABZ2K1U6_9BACT</name>
<dbReference type="SUPFAM" id="SSF159283">
    <property type="entry name" value="Guanosine diphospho-D-mannose pyrophosphorylase/mannose-6-phosphate isomerase linker domain"/>
    <property type="match status" value="1"/>
</dbReference>
<proteinExistence type="predicted"/>
<evidence type="ECO:0000313" key="4">
    <source>
        <dbReference type="Proteomes" id="UP001379533"/>
    </source>
</evidence>
<organism evidence="3 4">
    <name type="scientific">Pendulispora brunnea</name>
    <dbReference type="NCBI Taxonomy" id="2905690"/>
    <lineage>
        <taxon>Bacteria</taxon>
        <taxon>Pseudomonadati</taxon>
        <taxon>Myxococcota</taxon>
        <taxon>Myxococcia</taxon>
        <taxon>Myxococcales</taxon>
        <taxon>Sorangiineae</taxon>
        <taxon>Pendulisporaceae</taxon>
        <taxon>Pendulispora</taxon>
    </lineage>
</organism>
<dbReference type="PANTHER" id="PTHR46390">
    <property type="entry name" value="MANNOSE-1-PHOSPHATE GUANYLYLTRANSFERASE"/>
    <property type="match status" value="1"/>
</dbReference>
<dbReference type="InterPro" id="IPR005835">
    <property type="entry name" value="NTP_transferase_dom"/>
</dbReference>
<dbReference type="PANTHER" id="PTHR46390:SF1">
    <property type="entry name" value="MANNOSE-1-PHOSPHATE GUANYLYLTRANSFERASE"/>
    <property type="match status" value="1"/>
</dbReference>
<dbReference type="InterPro" id="IPR051161">
    <property type="entry name" value="Mannose-6P_isomerase_type2"/>
</dbReference>
<dbReference type="InterPro" id="IPR049577">
    <property type="entry name" value="GMPP_N"/>
</dbReference>
<gene>
    <name evidence="3" type="ORF">LZC95_40340</name>
</gene>
<reference evidence="3 4" key="1">
    <citation type="submission" date="2021-12" db="EMBL/GenBank/DDBJ databases">
        <title>Discovery of the Pendulisporaceae a myxobacterial family with distinct sporulation behavior and unique specialized metabolism.</title>
        <authorList>
            <person name="Garcia R."/>
            <person name="Popoff A."/>
            <person name="Bader C.D."/>
            <person name="Loehr J."/>
            <person name="Walesch S."/>
            <person name="Walt C."/>
            <person name="Boldt J."/>
            <person name="Bunk B."/>
            <person name="Haeckl F.J.F.P.J."/>
            <person name="Gunesch A.P."/>
            <person name="Birkelbach J."/>
            <person name="Nuebel U."/>
            <person name="Pietschmann T."/>
            <person name="Bach T."/>
            <person name="Mueller R."/>
        </authorList>
    </citation>
    <scope>NUCLEOTIDE SEQUENCE [LARGE SCALE GENOMIC DNA]</scope>
    <source>
        <strain evidence="3 4">MSr12523</strain>
    </source>
</reference>
<dbReference type="CDD" id="cd02509">
    <property type="entry name" value="GDP-M1P_Guanylyltransferase"/>
    <property type="match status" value="1"/>
</dbReference>
<dbReference type="GO" id="GO:0016740">
    <property type="term" value="F:transferase activity"/>
    <property type="evidence" value="ECO:0007669"/>
    <property type="project" value="UniProtKB-KW"/>
</dbReference>
<dbReference type="Pfam" id="PF00483">
    <property type="entry name" value="NTP_transferase"/>
    <property type="match status" value="1"/>
</dbReference>